<keyword evidence="2" id="KW-1185">Reference proteome</keyword>
<protein>
    <submittedName>
        <fullName evidence="1">Uncharacterized protein</fullName>
    </submittedName>
</protein>
<sequence>MERRNATKLHVAIDALPDSEGYVREMLSYLQYARRIAGFTIHSESPAPRGGSSTPSKSFDRLVRWKINQQLVRVKAVSLRGEALDMACKILNYDLDDGTVSLYDVDRKQVELLSLGQIEDMRPAQG</sequence>
<comment type="caution">
    <text evidence="1">The sequence shown here is derived from an EMBL/GenBank/DDBJ whole genome shotgun (WGS) entry which is preliminary data.</text>
</comment>
<organism evidence="1 2">
    <name type="scientific">Paenibacillus antri</name>
    <dbReference type="NCBI Taxonomy" id="2582848"/>
    <lineage>
        <taxon>Bacteria</taxon>
        <taxon>Bacillati</taxon>
        <taxon>Bacillota</taxon>
        <taxon>Bacilli</taxon>
        <taxon>Bacillales</taxon>
        <taxon>Paenibacillaceae</taxon>
        <taxon>Paenibacillus</taxon>
    </lineage>
</organism>
<evidence type="ECO:0000313" key="1">
    <source>
        <dbReference type="EMBL" id="TLS48270.1"/>
    </source>
</evidence>
<dbReference type="EMBL" id="VCIW01000042">
    <property type="protein sequence ID" value="TLS48270.1"/>
    <property type="molecule type" value="Genomic_DNA"/>
</dbReference>
<proteinExistence type="predicted"/>
<dbReference type="AlphaFoldDB" id="A0A5R9G295"/>
<dbReference type="OrthoDB" id="2655795at2"/>
<name>A0A5R9G295_9BACL</name>
<dbReference type="Proteomes" id="UP000309676">
    <property type="component" value="Unassembled WGS sequence"/>
</dbReference>
<reference evidence="1 2" key="1">
    <citation type="submission" date="2019-05" db="EMBL/GenBank/DDBJ databases">
        <authorList>
            <person name="Narsing Rao M.P."/>
            <person name="Li W.J."/>
        </authorList>
    </citation>
    <scope>NUCLEOTIDE SEQUENCE [LARGE SCALE GENOMIC DNA]</scope>
    <source>
        <strain evidence="1 2">SYSU_K30003</strain>
    </source>
</reference>
<evidence type="ECO:0000313" key="2">
    <source>
        <dbReference type="Proteomes" id="UP000309676"/>
    </source>
</evidence>
<accession>A0A5R9G295</accession>
<dbReference type="RefSeq" id="WP_138198307.1">
    <property type="nucleotide sequence ID" value="NZ_VCIW01000042.1"/>
</dbReference>
<gene>
    <name evidence="1" type="ORF">FE782_31490</name>
</gene>